<dbReference type="InterPro" id="IPR035927">
    <property type="entry name" value="DUSP-like_sf"/>
</dbReference>
<dbReference type="PROSITE" id="PS50271">
    <property type="entry name" value="ZF_UBP"/>
    <property type="match status" value="1"/>
</dbReference>
<keyword evidence="7" id="KW-0254">Endocytosis</keyword>
<keyword evidence="12" id="KW-0206">Cytoskeleton</keyword>
<accession>A0A8B7N8Y1</accession>
<feature type="compositionally biased region" description="Polar residues" evidence="14">
    <location>
        <begin position="1290"/>
        <end position="1302"/>
    </location>
</feature>
<evidence type="ECO:0000256" key="9">
    <source>
        <dbReference type="ARBA" id="ARBA00022737"/>
    </source>
</evidence>
<dbReference type="GO" id="GO:0004843">
    <property type="term" value="F:cysteine-type deubiquitinase activity"/>
    <property type="evidence" value="ECO:0007669"/>
    <property type="project" value="UniProtKB-EC"/>
</dbReference>
<evidence type="ECO:0000256" key="12">
    <source>
        <dbReference type="ARBA" id="ARBA00023212"/>
    </source>
</evidence>
<feature type="domain" description="DUSP" evidence="17">
    <location>
        <begin position="801"/>
        <end position="901"/>
    </location>
</feature>
<keyword evidence="11" id="KW-0862">Zinc</keyword>
<dbReference type="Pfam" id="PF02148">
    <property type="entry name" value="zf-UBP"/>
    <property type="match status" value="1"/>
</dbReference>
<dbReference type="InterPro" id="IPR013083">
    <property type="entry name" value="Znf_RING/FYVE/PHD"/>
</dbReference>
<feature type="compositionally biased region" description="Polar residues" evidence="14">
    <location>
        <begin position="421"/>
        <end position="430"/>
    </location>
</feature>
<dbReference type="InterPro" id="IPR001394">
    <property type="entry name" value="Peptidase_C19_UCH"/>
</dbReference>
<feature type="compositionally biased region" description="Low complexity" evidence="14">
    <location>
        <begin position="372"/>
        <end position="386"/>
    </location>
</feature>
<sequence length="1332" mass="147566">MCEAMSIKISCVHLYTLDLNLNDAILLKKRQDGRCGECTSHVPNKAIWLCLHSGCLMVLCGGEGSNGHAGEHNAALPGHCLVMCLDNFRVWCYLCDMEVTDSIHQQLQLQIGKENVHIDSEDCEEGLASNVGKFEPITVDEVKEEYDVEDSEDDSVSIISSQLKPRGVVGLRNLGLTCYMNAALQVLGFSPGIASFFLNCPGSLIGIKKERPLALTYRDLIREAWHSESPSSIVPSQLYHCFKQLYPMFRAFSQQDSQEFLRYFLDEIHSELRQMVPAVYNEQDSDESEDECDSDCELRSAAGESCCSLGDAPSESRLSRDPSDGHDSEENRYETCDSGVSESETDGSPSMLFGGRKRRRRPAPQSDVDFRAAAPAKSVKSSNSSHLSRHQAKSLPHSAVSSPHHSTSPSPQAPPSPGGRTLSSLKTSGIGSYAPSLASAESCSGSTMSSGRRQYNKNSSKKHRSKKSQQQQYSSSIVSDLFDGQLISSVQCLTCNSISARRETFQDLSLPIPSGELSIPADKEHGSDGWVWWMFQWLMSWVWGPAVSLSHCLSAFFSADELKGDNMYSCEKCGKLRNGLKFAKVVKLPEVLVVHLKRFRHDYMFSSKISQHVAFPLSDLNLQPYLHRDCVSEVCQYSLFGVICHHGSVVGGHYTSLAQHPKTGSWFEFDDETVSFVSPEYVQRSQAYVLFYKKSNPEAEKLRGRAYALMRSHALNQSLVKFYISRQWFNKFQSFGECGPIDNRDFLCPHGGVQPRKVNIVSLLVKTVNESLWEFLKGQFGGDPPCTRLYTCPLCTSQHKELVARQRIELNTFKVLNSQSDQVFGVSMTWFSQWEKFVLDKSHNPPPAIDNTSVIKQYQQRHHSPLLFRSNSDYVSITEECWNFFQHVYGGGPAFCLRPLEPVNQFNQQHHLSQDHGQFQSSFVHPQAEPARVHSRQAKRTLLVEEVHTSSRSGTSDDENLLARARVSIENLPNTQSNNPYTAAKDCAVSNDDQNSTPLVCQEGSDATDSTACDDPPSFSSRLPLVEQQSDCEYNTEDEPEETGTFVIQQIQNEELIDGKLVTENEVSEPLCDEVVLPAVGNLQPIASASTSPLLLDTSLAKVDACQLPQVDALHFSEVCTTPLPRVKATRSLPEIDAAPSFPEVDDPRSFPEVDANLSFPEVDANQPLLEIDAAPSFPKVYVTRAFPKVNSTTSFSEVDASPSFPELDASPSFPEVDASPSFPEVDATSSIPEVDATPSLVGASATNSTASLGKASQTSLVESEVVSSFFTKKVRGNTVKETNLQECVASESSFENKPNLRSNKRKHRPSDHTKPRTGRKTSSESLPNVHK</sequence>
<dbReference type="PANTHER" id="PTHR21646">
    <property type="entry name" value="UBIQUITIN CARBOXYL-TERMINAL HYDROLASE"/>
    <property type="match status" value="1"/>
</dbReference>
<feature type="compositionally biased region" description="Basic and acidic residues" evidence="14">
    <location>
        <begin position="317"/>
        <end position="335"/>
    </location>
</feature>
<dbReference type="PROSITE" id="PS00973">
    <property type="entry name" value="USP_2"/>
    <property type="match status" value="1"/>
</dbReference>
<dbReference type="SUPFAM" id="SSF54001">
    <property type="entry name" value="Cysteine proteinases"/>
    <property type="match status" value="1"/>
</dbReference>
<keyword evidence="8" id="KW-0479">Metal-binding</keyword>
<keyword evidence="19" id="KW-0378">Hydrolase</keyword>
<dbReference type="Proteomes" id="UP000694843">
    <property type="component" value="Unplaced"/>
</dbReference>
<dbReference type="OrthoDB" id="73004at2759"/>
<dbReference type="Gene3D" id="3.90.70.10">
    <property type="entry name" value="Cysteine proteinases"/>
    <property type="match status" value="2"/>
</dbReference>
<keyword evidence="10 13" id="KW-0863">Zinc-finger</keyword>
<feature type="compositionally biased region" description="Polar residues" evidence="14">
    <location>
        <begin position="439"/>
        <end position="458"/>
    </location>
</feature>
<dbReference type="GeneID" id="108667209"/>
<evidence type="ECO:0000256" key="2">
    <source>
        <dbReference type="ARBA" id="ARBA00004300"/>
    </source>
</evidence>
<evidence type="ECO:0000256" key="3">
    <source>
        <dbReference type="ARBA" id="ARBA00004556"/>
    </source>
</evidence>
<dbReference type="InterPro" id="IPR006615">
    <property type="entry name" value="Pept_C19_DUSP"/>
</dbReference>
<evidence type="ECO:0000256" key="13">
    <source>
        <dbReference type="PROSITE-ProRule" id="PRU00502"/>
    </source>
</evidence>
<dbReference type="PROSITE" id="PS51283">
    <property type="entry name" value="DUSP"/>
    <property type="match status" value="2"/>
</dbReference>
<evidence type="ECO:0000259" key="15">
    <source>
        <dbReference type="PROSITE" id="PS50235"/>
    </source>
</evidence>
<organism evidence="18 19">
    <name type="scientific">Hyalella azteca</name>
    <name type="common">Amphipod</name>
    <dbReference type="NCBI Taxonomy" id="294128"/>
    <lineage>
        <taxon>Eukaryota</taxon>
        <taxon>Metazoa</taxon>
        <taxon>Ecdysozoa</taxon>
        <taxon>Arthropoda</taxon>
        <taxon>Crustacea</taxon>
        <taxon>Multicrustacea</taxon>
        <taxon>Malacostraca</taxon>
        <taxon>Eumalacostraca</taxon>
        <taxon>Peracarida</taxon>
        <taxon>Amphipoda</taxon>
        <taxon>Senticaudata</taxon>
        <taxon>Talitrida</taxon>
        <taxon>Talitroidea</taxon>
        <taxon>Hyalellidae</taxon>
        <taxon>Hyalella</taxon>
    </lineage>
</organism>
<dbReference type="CDD" id="cd02674">
    <property type="entry name" value="Peptidase_C19R"/>
    <property type="match status" value="1"/>
</dbReference>
<keyword evidence="9" id="KW-0677">Repeat</keyword>
<dbReference type="GO" id="GO:0008270">
    <property type="term" value="F:zinc ion binding"/>
    <property type="evidence" value="ECO:0007669"/>
    <property type="project" value="UniProtKB-KW"/>
</dbReference>
<evidence type="ECO:0000256" key="5">
    <source>
        <dbReference type="ARBA" id="ARBA00012759"/>
    </source>
</evidence>
<reference evidence="19" key="1">
    <citation type="submission" date="2025-08" db="UniProtKB">
        <authorList>
            <consortium name="RefSeq"/>
        </authorList>
    </citation>
    <scope>IDENTIFICATION</scope>
    <source>
        <tissue evidence="19">Whole organism</tissue>
    </source>
</reference>
<name>A0A8B7N8Y1_HYAAZ</name>
<feature type="domain" description="USP" evidence="15">
    <location>
        <begin position="169"/>
        <end position="695"/>
    </location>
</feature>
<dbReference type="GO" id="GO:0005813">
    <property type="term" value="C:centrosome"/>
    <property type="evidence" value="ECO:0007669"/>
    <property type="project" value="UniProtKB-SubCell"/>
</dbReference>
<feature type="compositionally biased region" description="Basic residues" evidence="14">
    <location>
        <begin position="1303"/>
        <end position="1320"/>
    </location>
</feature>
<keyword evidence="6" id="KW-0963">Cytoplasm</keyword>
<feature type="domain" description="UBP-type" evidence="16">
    <location>
        <begin position="9"/>
        <end position="122"/>
    </location>
</feature>
<dbReference type="SUPFAM" id="SSF143791">
    <property type="entry name" value="DUSP-like"/>
    <property type="match status" value="2"/>
</dbReference>
<feature type="region of interest" description="Disordered" evidence="14">
    <location>
        <begin position="1290"/>
        <end position="1332"/>
    </location>
</feature>
<dbReference type="InterPro" id="IPR050185">
    <property type="entry name" value="Ub_carboxyl-term_hydrolase"/>
</dbReference>
<comment type="catalytic activity">
    <reaction evidence="1">
        <text>Thiol-dependent hydrolysis of ester, thioester, amide, peptide and isopeptide bonds formed by the C-terminal Gly of ubiquitin (a 76-residue protein attached to proteins as an intracellular targeting signal).</text>
        <dbReference type="EC" id="3.4.19.12"/>
    </reaction>
</comment>
<evidence type="ECO:0000259" key="16">
    <source>
        <dbReference type="PROSITE" id="PS50271"/>
    </source>
</evidence>
<feature type="compositionally biased region" description="Polar residues" evidence="14">
    <location>
        <begin position="338"/>
        <end position="348"/>
    </location>
</feature>
<feature type="region of interest" description="Disordered" evidence="14">
    <location>
        <begin position="1195"/>
        <end position="1237"/>
    </location>
</feature>
<evidence type="ECO:0000256" key="4">
    <source>
        <dbReference type="ARBA" id="ARBA00008269"/>
    </source>
</evidence>
<evidence type="ECO:0000313" key="18">
    <source>
        <dbReference type="Proteomes" id="UP000694843"/>
    </source>
</evidence>
<evidence type="ECO:0000256" key="11">
    <source>
        <dbReference type="ARBA" id="ARBA00022833"/>
    </source>
</evidence>
<dbReference type="GO" id="GO:0016579">
    <property type="term" value="P:protein deubiquitination"/>
    <property type="evidence" value="ECO:0007669"/>
    <property type="project" value="InterPro"/>
</dbReference>
<evidence type="ECO:0000256" key="14">
    <source>
        <dbReference type="SAM" id="MobiDB-lite"/>
    </source>
</evidence>
<dbReference type="GO" id="GO:0048471">
    <property type="term" value="C:perinuclear region of cytoplasm"/>
    <property type="evidence" value="ECO:0007669"/>
    <property type="project" value="UniProtKB-SubCell"/>
</dbReference>
<dbReference type="OMA" id="NGVKYSR"/>
<evidence type="ECO:0000256" key="10">
    <source>
        <dbReference type="ARBA" id="ARBA00022771"/>
    </source>
</evidence>
<comment type="subcellular location">
    <subcellularLocation>
        <location evidence="2">Cytoplasm</location>
        <location evidence="2">Cytoskeleton</location>
        <location evidence="2">Microtubule organizing center</location>
        <location evidence="2">Centrosome</location>
    </subcellularLocation>
    <subcellularLocation>
        <location evidence="3">Cytoplasm</location>
        <location evidence="3">Perinuclear region</location>
    </subcellularLocation>
</comment>
<comment type="similarity">
    <text evidence="4">Belongs to the peptidase C19 family. USP20/USP33 subfamily.</text>
</comment>
<evidence type="ECO:0000256" key="7">
    <source>
        <dbReference type="ARBA" id="ARBA00022583"/>
    </source>
</evidence>
<dbReference type="EC" id="3.4.19.12" evidence="5"/>
<feature type="compositionally biased region" description="Polar residues" evidence="14">
    <location>
        <begin position="972"/>
        <end position="981"/>
    </location>
</feature>
<evidence type="ECO:0000256" key="1">
    <source>
        <dbReference type="ARBA" id="ARBA00000707"/>
    </source>
</evidence>
<feature type="region of interest" description="Disordered" evidence="14">
    <location>
        <begin position="307"/>
        <end position="471"/>
    </location>
</feature>
<keyword evidence="18" id="KW-1185">Reference proteome</keyword>
<dbReference type="InterPro" id="IPR028889">
    <property type="entry name" value="USP"/>
</dbReference>
<dbReference type="PANTHER" id="PTHR21646:SF86">
    <property type="entry name" value="UBIQUITIN CARBOXYL-TERMINAL HYDROLASE"/>
    <property type="match status" value="1"/>
</dbReference>
<feature type="compositionally biased region" description="Low complexity" evidence="14">
    <location>
        <begin position="396"/>
        <end position="410"/>
    </location>
</feature>
<evidence type="ECO:0000259" key="17">
    <source>
        <dbReference type="PROSITE" id="PS51283"/>
    </source>
</evidence>
<evidence type="ECO:0000256" key="6">
    <source>
        <dbReference type="ARBA" id="ARBA00022490"/>
    </source>
</evidence>
<dbReference type="Pfam" id="PF00443">
    <property type="entry name" value="UCH"/>
    <property type="match status" value="1"/>
</dbReference>
<dbReference type="Gene3D" id="3.30.40.10">
    <property type="entry name" value="Zinc/RING finger domain, C3HC4 (zinc finger)"/>
    <property type="match status" value="1"/>
</dbReference>
<dbReference type="RefSeq" id="XP_018009693.1">
    <property type="nucleotide sequence ID" value="XM_018154204.2"/>
</dbReference>
<dbReference type="SMART" id="SM00695">
    <property type="entry name" value="DUSP"/>
    <property type="match status" value="2"/>
</dbReference>
<dbReference type="PROSITE" id="PS50235">
    <property type="entry name" value="USP_3"/>
    <property type="match status" value="1"/>
</dbReference>
<feature type="region of interest" description="Disordered" evidence="14">
    <location>
        <begin position="972"/>
        <end position="1022"/>
    </location>
</feature>
<dbReference type="Pfam" id="PF06337">
    <property type="entry name" value="DUSP"/>
    <property type="match status" value="2"/>
</dbReference>
<dbReference type="InterPro" id="IPR038765">
    <property type="entry name" value="Papain-like_cys_pep_sf"/>
</dbReference>
<feature type="domain" description="DUSP" evidence="17">
    <location>
        <begin position="693"/>
        <end position="791"/>
    </location>
</feature>
<dbReference type="SUPFAM" id="SSF57850">
    <property type="entry name" value="RING/U-box"/>
    <property type="match status" value="1"/>
</dbReference>
<dbReference type="InterPro" id="IPR001607">
    <property type="entry name" value="Znf_UBP"/>
</dbReference>
<feature type="compositionally biased region" description="Polar residues" evidence="14">
    <location>
        <begin position="991"/>
        <end position="1011"/>
    </location>
</feature>
<dbReference type="KEGG" id="hazt:108667209"/>
<gene>
    <name evidence="19" type="primary">LOC108667209</name>
</gene>
<evidence type="ECO:0000256" key="8">
    <source>
        <dbReference type="ARBA" id="ARBA00022723"/>
    </source>
</evidence>
<dbReference type="GO" id="GO:0006897">
    <property type="term" value="P:endocytosis"/>
    <property type="evidence" value="ECO:0007669"/>
    <property type="project" value="UniProtKB-KW"/>
</dbReference>
<dbReference type="InterPro" id="IPR018200">
    <property type="entry name" value="USP_CS"/>
</dbReference>
<proteinExistence type="inferred from homology"/>
<protein>
    <recommendedName>
        <fullName evidence="5">ubiquitinyl hydrolase 1</fullName>
        <ecNumber evidence="5">3.4.19.12</ecNumber>
    </recommendedName>
</protein>
<dbReference type="Gene3D" id="3.30.2230.10">
    <property type="entry name" value="DUSP-like"/>
    <property type="match status" value="2"/>
</dbReference>
<evidence type="ECO:0000313" key="19">
    <source>
        <dbReference type="RefSeq" id="XP_018009693.1"/>
    </source>
</evidence>